<evidence type="ECO:0000313" key="2">
    <source>
        <dbReference type="Proteomes" id="UP000199150"/>
    </source>
</evidence>
<dbReference type="STRING" id="260084.SAMN02927928_0551"/>
<dbReference type="EMBL" id="FMTS01000001">
    <property type="protein sequence ID" value="SCW34136.1"/>
    <property type="molecule type" value="Genomic_DNA"/>
</dbReference>
<accession>A0A1G4PPC4</accession>
<keyword evidence="2" id="KW-1185">Reference proteome</keyword>
<proteinExistence type="predicted"/>
<sequence length="179" mass="20245">MEIYKDLQKALNAGTYVRLTLADGEHEGFVIALSPALVLLQAIHEWQDVGALVAPVETVEAVEISDYHDDQIKILDFNSVKRTKRYGWVRLGGWQDLFKSLQFKEKFVVVSAEDGTEVGLIDTIEADCVVIKAIDPGGNWQADEVEWPFDDITLVQFDDSYSRTLQRYVEKRASQPTSH</sequence>
<dbReference type="AlphaFoldDB" id="A0A1G4PPC4"/>
<protein>
    <submittedName>
        <fullName evidence="1">Uncharacterized protein</fullName>
    </submittedName>
</protein>
<name>A0A1G4PPC4_9CAUL</name>
<dbReference type="OrthoDB" id="7173027at2"/>
<evidence type="ECO:0000313" key="1">
    <source>
        <dbReference type="EMBL" id="SCW34136.1"/>
    </source>
</evidence>
<organism evidence="1 2">
    <name type="scientific">Asticcacaulis taihuensis</name>
    <dbReference type="NCBI Taxonomy" id="260084"/>
    <lineage>
        <taxon>Bacteria</taxon>
        <taxon>Pseudomonadati</taxon>
        <taxon>Pseudomonadota</taxon>
        <taxon>Alphaproteobacteria</taxon>
        <taxon>Caulobacterales</taxon>
        <taxon>Caulobacteraceae</taxon>
        <taxon>Asticcacaulis</taxon>
    </lineage>
</organism>
<dbReference type="Proteomes" id="UP000199150">
    <property type="component" value="Unassembled WGS sequence"/>
</dbReference>
<dbReference type="RefSeq" id="WP_090643367.1">
    <property type="nucleotide sequence ID" value="NZ_CBCRYE010000001.1"/>
</dbReference>
<reference evidence="2" key="1">
    <citation type="submission" date="2016-10" db="EMBL/GenBank/DDBJ databases">
        <authorList>
            <person name="Varghese N."/>
            <person name="Submissions S."/>
        </authorList>
    </citation>
    <scope>NUCLEOTIDE SEQUENCE [LARGE SCALE GENOMIC DNA]</scope>
    <source>
        <strain evidence="2">CGMCC 1.3431</strain>
    </source>
</reference>
<gene>
    <name evidence="1" type="ORF">SAMN02927928_0551</name>
</gene>